<protein>
    <submittedName>
        <fullName evidence="2">SnoaL-like domain-containing protein</fullName>
    </submittedName>
</protein>
<feature type="domain" description="SnoaL-like" evidence="1">
    <location>
        <begin position="12"/>
        <end position="130"/>
    </location>
</feature>
<dbReference type="STRING" id="1225127.SAMN05661030_3876"/>
<proteinExistence type="predicted"/>
<dbReference type="RefSeq" id="WP_091563494.1">
    <property type="nucleotide sequence ID" value="NZ_BNAC01000001.1"/>
</dbReference>
<keyword evidence="3" id="KW-1185">Reference proteome</keyword>
<dbReference type="EMBL" id="FOMD01000005">
    <property type="protein sequence ID" value="SFD64666.1"/>
    <property type="molecule type" value="Genomic_DNA"/>
</dbReference>
<evidence type="ECO:0000259" key="1">
    <source>
        <dbReference type="Pfam" id="PF13577"/>
    </source>
</evidence>
<evidence type="ECO:0000313" key="3">
    <source>
        <dbReference type="Proteomes" id="UP000199022"/>
    </source>
</evidence>
<dbReference type="InterPro" id="IPR032710">
    <property type="entry name" value="NTF2-like_dom_sf"/>
</dbReference>
<name>A0A1I1U1C5_9ACTN</name>
<dbReference type="Pfam" id="PF13577">
    <property type="entry name" value="SnoaL_4"/>
    <property type="match status" value="1"/>
</dbReference>
<dbReference type="InterPro" id="IPR037401">
    <property type="entry name" value="SnoaL-like"/>
</dbReference>
<gene>
    <name evidence="2" type="ORF">SAMN05661030_3876</name>
</gene>
<accession>A0A1I1U1C5</accession>
<dbReference type="Gene3D" id="3.10.450.50">
    <property type="match status" value="1"/>
</dbReference>
<dbReference type="Proteomes" id="UP000199022">
    <property type="component" value="Unassembled WGS sequence"/>
</dbReference>
<evidence type="ECO:0000313" key="2">
    <source>
        <dbReference type="EMBL" id="SFD64666.1"/>
    </source>
</evidence>
<organism evidence="2 3">
    <name type="scientific">Klenkia taihuensis</name>
    <dbReference type="NCBI Taxonomy" id="1225127"/>
    <lineage>
        <taxon>Bacteria</taxon>
        <taxon>Bacillati</taxon>
        <taxon>Actinomycetota</taxon>
        <taxon>Actinomycetes</taxon>
        <taxon>Geodermatophilales</taxon>
        <taxon>Geodermatophilaceae</taxon>
        <taxon>Klenkia</taxon>
    </lineage>
</organism>
<reference evidence="3" key="1">
    <citation type="submission" date="2016-10" db="EMBL/GenBank/DDBJ databases">
        <authorList>
            <person name="Varghese N."/>
            <person name="Submissions S."/>
        </authorList>
    </citation>
    <scope>NUCLEOTIDE SEQUENCE [LARGE SCALE GENOMIC DNA]</scope>
    <source>
        <strain evidence="3">DSM 45962</strain>
    </source>
</reference>
<dbReference type="SUPFAM" id="SSF54427">
    <property type="entry name" value="NTF2-like"/>
    <property type="match status" value="1"/>
</dbReference>
<dbReference type="CDD" id="cd00531">
    <property type="entry name" value="NTF2_like"/>
    <property type="match status" value="1"/>
</dbReference>
<dbReference type="AlphaFoldDB" id="A0A1I1U1C5"/>
<dbReference type="OrthoDB" id="4941530at2"/>
<sequence>MSSTPDLAARLRALEDREAIRELDARYCRYLDERQWDRLGDCFTVDGAFDGLSRVEGRAAVRDFFAGLAGNGLTVLWHHVSNYEIALHGDTATVRSLLWQPCVINGVPQVSAGRYRDRVVRTDSGWLLKEKQVRFSYWGPLADGWDHHSFGFASAASAATPVDREV</sequence>